<feature type="region of interest" description="Disordered" evidence="6">
    <location>
        <begin position="1146"/>
        <end position="1187"/>
    </location>
</feature>
<evidence type="ECO:0000256" key="5">
    <source>
        <dbReference type="ARBA" id="ARBA00023136"/>
    </source>
</evidence>
<feature type="compositionally biased region" description="Gly residues" evidence="6">
    <location>
        <begin position="258"/>
        <end position="275"/>
    </location>
</feature>
<dbReference type="KEGG" id="lenr:94175433"/>
<name>A0A836GKD5_LEIEN</name>
<feature type="compositionally biased region" description="Low complexity" evidence="6">
    <location>
        <begin position="1615"/>
        <end position="1628"/>
    </location>
</feature>
<evidence type="ECO:0000313" key="10">
    <source>
        <dbReference type="Proteomes" id="UP000674179"/>
    </source>
</evidence>
<keyword evidence="2" id="KW-1003">Cell membrane</keyword>
<feature type="region of interest" description="Disordered" evidence="6">
    <location>
        <begin position="1"/>
        <end position="93"/>
    </location>
</feature>
<feature type="compositionally biased region" description="Basic and acidic residues" evidence="6">
    <location>
        <begin position="1"/>
        <end position="11"/>
    </location>
</feature>
<feature type="domain" description="Integral membrane bound transporter" evidence="8">
    <location>
        <begin position="781"/>
        <end position="888"/>
    </location>
</feature>
<keyword evidence="10" id="KW-1185">Reference proteome</keyword>
<dbReference type="RefSeq" id="XP_067694844.1">
    <property type="nucleotide sequence ID" value="XM_067839923.1"/>
</dbReference>
<keyword evidence="5 7" id="KW-0472">Membrane</keyword>
<dbReference type="GO" id="GO:0005886">
    <property type="term" value="C:plasma membrane"/>
    <property type="evidence" value="ECO:0007669"/>
    <property type="project" value="UniProtKB-SubCell"/>
</dbReference>
<reference evidence="9 10" key="1">
    <citation type="submission" date="2021-02" db="EMBL/GenBank/DDBJ databases">
        <title>Leishmania (Mundinia) enrietti genome sequencing and assembly.</title>
        <authorList>
            <person name="Almutairi H."/>
            <person name="Gatherer D."/>
        </authorList>
    </citation>
    <scope>NUCLEOTIDE SEQUENCE [LARGE SCALE GENOMIC DNA]</scope>
    <source>
        <strain evidence="9">CUR178</strain>
    </source>
</reference>
<keyword evidence="3 7" id="KW-0812">Transmembrane</keyword>
<keyword evidence="4 7" id="KW-1133">Transmembrane helix</keyword>
<evidence type="ECO:0000259" key="8">
    <source>
        <dbReference type="Pfam" id="PF13515"/>
    </source>
</evidence>
<sequence length="1941" mass="203877">MSQEADHRPETPSDAPAASPQGDHQNRAARFAQTLRRHVHSRSQFRPPSTASDGSPPALHAAPTAAYSSVDSRGNRAAAECSPAQHQSSLKRLYAYQEQPAELVAPKAPKQCAQKGAAASPASVTPEAAAAAAKMLSSPEVQRRRVAAGTSNPLHVWGQEISFLKSHFFSPQRHQSNRRGRGQGGESAVGAEMRENFRHAGAGVWSPRSVGDRGDECGVADAAAANGGDLGIFGGQTLPSRAFADTGESSKDQHDEQQGGGAGGDRDTGGGGGDGSEGERLLPTPSACESMVRAKSAKANPWASLAILRMRNMNALRAYSWDQRVFLPQGDGFVGTIFELLASPRVWEKVDWAIRGSAIAILPTLIVCLEPTTSHIFPLPTSVVFLAYWTTQPTLGAGLRETFTVLKAFIISLAFLCIVVAIQPGPKWLTIMILFLSLSLAAFVAQQLRVMIAYCFASLMMQYVAHPETTGYTYIGDFYLTLFIGQGFAVGALVFPYIRWSSENARRYLIVMGDAISLSVHGACCSFWVESSLLERQLHVARLRQLRQTIEASMAKAEKGLSEMGYEPHSGVYTTRLKTRMTFLKNVFNIVQSMTLVIEQIAANPTLIETPMCRAFGERIGGELSVAAAAMDAMLLRTVDLGDLVSAADTEAFRAAKARYEDAVSSVRDEVILSNESYRTDNSDILLGFFLFSVEELMELISGFQDAAHSESSLWYFLTFPLRDLQSLWSAFVELRSAITLRHSITRRLKEGIKLSLSVALAAYFQTYVLNGTSTTTVLGVETIAFLYRSTGGDSFQYGQGRLLGTVLGCLTGLVGVQLANGRRPVLYVCTLVLTFIGSYVQASPDCGALGNGMSNGVISVVLQYRNKDGAIVRIQQNCFAVIVYFIVTSLVWPVRCQTKVKTGFDGCMRMGREVTDRLLRNLDLPHSAKAVSSDVTALLGEMQKKVGQQLQNLTGARLEPTMDSAEFPEMAWRMLVSSQRKLVVTLLMMRHAYATFMSSTIGEEAAGTPSEKGDARGGAVAAATSVSVHWVVLHRISPYTRQLSLLLYEVMEVYLLLMSKVTFVPTSELTRLRLGMMQCYDRIVAVYIETIQHELRDSDADDGDGVAGTGSGQAAATAPAGTYVPVFTPSGLVVDAAVPEDKSFIGSAADPTSHADAPVCRRRSQLSRSANSQRKKDGSGCGRISYKLTPAERQRLRDYVLGQRTASTLNTSFFAGVAAMAPGPEMGRSCAALGNTDGGPSFTNRSMFNQNGTFFDRNMSMFDPALLRNAGIVVQEPVHEEPNAKRSDGAASDTLSAHHSTLGSSRRSGFHHVRSSIVDVDGAVVVEVPSTGAAAMTLPVVSVGLNRSFMSEGPLGAAVSAPASLGDSYASVASPGCDGLPQQGRHRLSGSSFLRSLRSIPLAAAGAATPKSKMFASRPSVLQHYTAVPTSAAPPDALGAAASAQSVSGSGAHDCGAGVAAADRAAPVHGMLLSNSSVAMGATAGGARVSGGDVFALGRAARATLRPLLGSMGALQRADRHHGAGDVAHHEDAAAECSATGTAASEGDSERSCSQGVVCAAAAGVTHGAREAALAPTTATAVMVPRDGGAAQPVAASYAAEPREQGVHGELDPACEGSPGGAAAASDGGDAGAAEGCVCGEGRPGTLLSGARDGGDGWEGAREAVGTLLGGQSSHPGSTSATLAHCTPFPQLPATLPIPTAATAGGDATTDECAAGGGLNLQPSNVDINGDFNGVGPAVPEALRAYVEGLAAHQQQQAPLPPALLGNTSYITLSSNLPVMNRTPISGGGLGAAASDPEDSERTGAKVLPLPTVAASGDGAPAASASVLDGAAPLPAVGCTPSPEDTGLCSVGLNNNTGDAADLFRSFGGTQSFHPALLRFLQADGEARSEGDGDEYVLTNSDIHSLEAFLFGLRALITHVEEIERYLLEVVHGREMAKKL</sequence>
<evidence type="ECO:0000313" key="9">
    <source>
        <dbReference type="EMBL" id="KAG5483627.1"/>
    </source>
</evidence>
<dbReference type="OrthoDB" id="265582at2759"/>
<protein>
    <recommendedName>
        <fullName evidence="8">Integral membrane bound transporter domain-containing protein</fullName>
    </recommendedName>
</protein>
<accession>A0A836GKD5</accession>
<evidence type="ECO:0000256" key="1">
    <source>
        <dbReference type="ARBA" id="ARBA00004651"/>
    </source>
</evidence>
<dbReference type="Proteomes" id="UP000674179">
    <property type="component" value="Chromosome 12"/>
</dbReference>
<evidence type="ECO:0000256" key="4">
    <source>
        <dbReference type="ARBA" id="ARBA00022989"/>
    </source>
</evidence>
<organism evidence="9 10">
    <name type="scientific">Leishmania enriettii</name>
    <dbReference type="NCBI Taxonomy" id="5663"/>
    <lineage>
        <taxon>Eukaryota</taxon>
        <taxon>Discoba</taxon>
        <taxon>Euglenozoa</taxon>
        <taxon>Kinetoplastea</taxon>
        <taxon>Metakinetoplastina</taxon>
        <taxon>Trypanosomatida</taxon>
        <taxon>Trypanosomatidae</taxon>
        <taxon>Leishmaniinae</taxon>
        <taxon>Leishmania</taxon>
    </lineage>
</organism>
<dbReference type="InterPro" id="IPR049453">
    <property type="entry name" value="Memb_transporter_dom"/>
</dbReference>
<dbReference type="EMBL" id="JAFHKP010000012">
    <property type="protein sequence ID" value="KAG5483627.1"/>
    <property type="molecule type" value="Genomic_DNA"/>
</dbReference>
<evidence type="ECO:0000256" key="2">
    <source>
        <dbReference type="ARBA" id="ARBA00022475"/>
    </source>
</evidence>
<dbReference type="PANTHER" id="PTHR30509:SF9">
    <property type="entry name" value="MULTIDRUG RESISTANCE PROTEIN MDTO"/>
    <property type="match status" value="1"/>
</dbReference>
<dbReference type="GeneID" id="94175433"/>
<feature type="compositionally biased region" description="Polar residues" evidence="6">
    <location>
        <begin position="44"/>
        <end position="53"/>
    </location>
</feature>
<comment type="subcellular location">
    <subcellularLocation>
        <location evidence="1">Cell membrane</location>
        <topology evidence="1">Multi-pass membrane protein</topology>
    </subcellularLocation>
</comment>
<evidence type="ECO:0000256" key="7">
    <source>
        <dbReference type="SAM" id="Phobius"/>
    </source>
</evidence>
<feature type="transmembrane region" description="Helical" evidence="7">
    <location>
        <begin position="478"/>
        <end position="498"/>
    </location>
</feature>
<feature type="transmembrane region" description="Helical" evidence="7">
    <location>
        <begin position="403"/>
        <end position="422"/>
    </location>
</feature>
<dbReference type="PANTHER" id="PTHR30509">
    <property type="entry name" value="P-HYDROXYBENZOIC ACID EFFLUX PUMP SUBUNIT-RELATED"/>
    <property type="match status" value="1"/>
</dbReference>
<feature type="region of interest" description="Disordered" evidence="6">
    <location>
        <begin position="1281"/>
        <end position="1309"/>
    </location>
</feature>
<feature type="region of interest" description="Disordered" evidence="6">
    <location>
        <begin position="1597"/>
        <end position="1628"/>
    </location>
</feature>
<feature type="compositionally biased region" description="Basic and acidic residues" evidence="6">
    <location>
        <begin position="248"/>
        <end position="257"/>
    </location>
</feature>
<proteinExistence type="predicted"/>
<feature type="region of interest" description="Disordered" evidence="6">
    <location>
        <begin position="236"/>
        <end position="283"/>
    </location>
</feature>
<evidence type="ECO:0000256" key="6">
    <source>
        <dbReference type="SAM" id="MobiDB-lite"/>
    </source>
</evidence>
<feature type="compositionally biased region" description="Polar residues" evidence="6">
    <location>
        <begin position="1294"/>
        <end position="1308"/>
    </location>
</feature>
<comment type="caution">
    <text evidence="9">The sequence shown here is derived from an EMBL/GenBank/DDBJ whole genome shotgun (WGS) entry which is preliminary data.</text>
</comment>
<dbReference type="Pfam" id="PF13515">
    <property type="entry name" value="FUSC_2"/>
    <property type="match status" value="1"/>
</dbReference>
<evidence type="ECO:0000256" key="3">
    <source>
        <dbReference type="ARBA" id="ARBA00022692"/>
    </source>
</evidence>
<feature type="compositionally biased region" description="Basic and acidic residues" evidence="6">
    <location>
        <begin position="1602"/>
        <end position="1612"/>
    </location>
</feature>
<gene>
    <name evidence="9" type="ORF">CUR178_08294</name>
</gene>
<feature type="transmembrane region" description="Helical" evidence="7">
    <location>
        <begin position="428"/>
        <end position="445"/>
    </location>
</feature>